<dbReference type="PANTHER" id="PTHR10151">
    <property type="entry name" value="ECTONUCLEOTIDE PYROPHOSPHATASE/PHOSPHODIESTERASE"/>
    <property type="match status" value="1"/>
</dbReference>
<accession>A0A0M3HK51</accession>
<dbReference type="Proteomes" id="UP000036681">
    <property type="component" value="Unplaced"/>
</dbReference>
<dbReference type="GO" id="GO:0055120">
    <property type="term" value="C:striated muscle dense body"/>
    <property type="evidence" value="ECO:0007669"/>
    <property type="project" value="TreeGrafter"/>
</dbReference>
<dbReference type="WBParaSite" id="ALUE_0000189601-mRNA-1">
    <property type="protein sequence ID" value="ALUE_0000189601-mRNA-1"/>
    <property type="gene ID" value="ALUE_0000189601"/>
</dbReference>
<dbReference type="GO" id="GO:0031674">
    <property type="term" value="C:I band"/>
    <property type="evidence" value="ECO:0007669"/>
    <property type="project" value="TreeGrafter"/>
</dbReference>
<sequence length="111" mass="12816">MDGFRASYLTQNITPALQRIIDCGVHSKYLIPSFPSKTFPNHYAIATGLYPAWNGIVDNGFYDPNLPEKYFKKTTHDPGWYLGEPVSDFAWIFRNTKIYLSVKAFKLIFEE</sequence>
<dbReference type="SUPFAM" id="SSF53649">
    <property type="entry name" value="Alkaline phosphatase-like"/>
    <property type="match status" value="1"/>
</dbReference>
<protein>
    <submittedName>
        <fullName evidence="2">Alkaline phosphatase family protein</fullName>
    </submittedName>
</protein>
<dbReference type="PANTHER" id="PTHR10151:SF114">
    <property type="entry name" value="ECTONUCLEOTIDE PYROPHOSPHATASE_PHOSPHODIESTERASE C27A7.3"/>
    <property type="match status" value="1"/>
</dbReference>
<evidence type="ECO:0000313" key="1">
    <source>
        <dbReference type="Proteomes" id="UP000036681"/>
    </source>
</evidence>
<dbReference type="GO" id="GO:0016529">
    <property type="term" value="C:sarcoplasmic reticulum"/>
    <property type="evidence" value="ECO:0007669"/>
    <property type="project" value="TreeGrafter"/>
</dbReference>
<dbReference type="InterPro" id="IPR017850">
    <property type="entry name" value="Alkaline_phosphatase_core_sf"/>
</dbReference>
<keyword evidence="1" id="KW-1185">Reference proteome</keyword>
<dbReference type="Gene3D" id="3.40.720.10">
    <property type="entry name" value="Alkaline Phosphatase, subunit A"/>
    <property type="match status" value="1"/>
</dbReference>
<dbReference type="InterPro" id="IPR002591">
    <property type="entry name" value="Phosphodiest/P_Trfase"/>
</dbReference>
<dbReference type="Pfam" id="PF01663">
    <property type="entry name" value="Phosphodiest"/>
    <property type="match status" value="1"/>
</dbReference>
<name>A0A0M3HK51_ASCLU</name>
<dbReference type="AlphaFoldDB" id="A0A0M3HK51"/>
<organism evidence="1 2">
    <name type="scientific">Ascaris lumbricoides</name>
    <name type="common">Giant roundworm</name>
    <dbReference type="NCBI Taxonomy" id="6252"/>
    <lineage>
        <taxon>Eukaryota</taxon>
        <taxon>Metazoa</taxon>
        <taxon>Ecdysozoa</taxon>
        <taxon>Nematoda</taxon>
        <taxon>Chromadorea</taxon>
        <taxon>Rhabditida</taxon>
        <taxon>Spirurina</taxon>
        <taxon>Ascaridomorpha</taxon>
        <taxon>Ascaridoidea</taxon>
        <taxon>Ascarididae</taxon>
        <taxon>Ascaris</taxon>
    </lineage>
</organism>
<evidence type="ECO:0000313" key="2">
    <source>
        <dbReference type="WBParaSite" id="ALUE_0000189601-mRNA-1"/>
    </source>
</evidence>
<proteinExistence type="predicted"/>
<reference evidence="2" key="1">
    <citation type="submission" date="2017-02" db="UniProtKB">
        <authorList>
            <consortium name="WormBaseParasite"/>
        </authorList>
    </citation>
    <scope>IDENTIFICATION</scope>
</reference>